<dbReference type="InterPro" id="IPR027417">
    <property type="entry name" value="P-loop_NTPase"/>
</dbReference>
<protein>
    <recommendedName>
        <fullName evidence="7">Clp R domain-containing protein</fullName>
    </recommendedName>
</protein>
<feature type="compositionally biased region" description="Polar residues" evidence="6">
    <location>
        <begin position="568"/>
        <end position="584"/>
    </location>
</feature>
<accession>A0A4Y7JME4</accession>
<evidence type="ECO:0000256" key="2">
    <source>
        <dbReference type="ARBA" id="ARBA00022737"/>
    </source>
</evidence>
<keyword evidence="3" id="KW-0805">Transcription regulation</keyword>
<dbReference type="InterPro" id="IPR036628">
    <property type="entry name" value="Clp_N_dom_sf"/>
</dbReference>
<dbReference type="EMBL" id="CM010719">
    <property type="protein sequence ID" value="RZC61907.1"/>
    <property type="molecule type" value="Genomic_DNA"/>
</dbReference>
<feature type="compositionally biased region" description="Gly residues" evidence="6">
    <location>
        <begin position="105"/>
        <end position="116"/>
    </location>
</feature>
<keyword evidence="9" id="KW-1185">Reference proteome</keyword>
<gene>
    <name evidence="8" type="ORF">C5167_023656</name>
</gene>
<dbReference type="SUPFAM" id="SSF52540">
    <property type="entry name" value="P-loop containing nucleoside triphosphate hydrolases"/>
    <property type="match status" value="1"/>
</dbReference>
<evidence type="ECO:0000256" key="1">
    <source>
        <dbReference type="ARBA" id="ARBA00008675"/>
    </source>
</evidence>
<organism evidence="8 9">
    <name type="scientific">Papaver somniferum</name>
    <name type="common">Opium poppy</name>
    <dbReference type="NCBI Taxonomy" id="3469"/>
    <lineage>
        <taxon>Eukaryota</taxon>
        <taxon>Viridiplantae</taxon>
        <taxon>Streptophyta</taxon>
        <taxon>Embryophyta</taxon>
        <taxon>Tracheophyta</taxon>
        <taxon>Spermatophyta</taxon>
        <taxon>Magnoliopsida</taxon>
        <taxon>Ranunculales</taxon>
        <taxon>Papaveraceae</taxon>
        <taxon>Papaveroideae</taxon>
        <taxon>Papaver</taxon>
    </lineage>
</organism>
<dbReference type="GO" id="GO:0005524">
    <property type="term" value="F:ATP binding"/>
    <property type="evidence" value="ECO:0007669"/>
    <property type="project" value="InterPro"/>
</dbReference>
<dbReference type="STRING" id="3469.A0A4Y7JME4"/>
<dbReference type="Proteomes" id="UP000316621">
    <property type="component" value="Chromosome 5"/>
</dbReference>
<evidence type="ECO:0000256" key="6">
    <source>
        <dbReference type="SAM" id="MobiDB-lite"/>
    </source>
</evidence>
<keyword evidence="4" id="KW-0804">Transcription</keyword>
<dbReference type="GO" id="GO:0016887">
    <property type="term" value="F:ATP hydrolysis activity"/>
    <property type="evidence" value="ECO:0007669"/>
    <property type="project" value="InterPro"/>
</dbReference>
<evidence type="ECO:0000256" key="4">
    <source>
        <dbReference type="ARBA" id="ARBA00023163"/>
    </source>
</evidence>
<feature type="region of interest" description="Disordered" evidence="6">
    <location>
        <begin position="559"/>
        <end position="589"/>
    </location>
</feature>
<proteinExistence type="inferred from homology"/>
<keyword evidence="2 5" id="KW-0677">Repeat</keyword>
<dbReference type="PANTHER" id="PTHR43572">
    <property type="entry name" value="CHAPERONE PROTEIN CLPD, CHLOROPLASTIC"/>
    <property type="match status" value="1"/>
</dbReference>
<feature type="domain" description="Clp R" evidence="7">
    <location>
        <begin position="8"/>
        <end position="200"/>
    </location>
</feature>
<dbReference type="InterPro" id="IPR058680">
    <property type="entry name" value="NBD_SMAX1-like"/>
</dbReference>
<reference evidence="8 9" key="1">
    <citation type="journal article" date="2018" name="Science">
        <title>The opium poppy genome and morphinan production.</title>
        <authorList>
            <person name="Guo L."/>
            <person name="Winzer T."/>
            <person name="Yang X."/>
            <person name="Li Y."/>
            <person name="Ning Z."/>
            <person name="He Z."/>
            <person name="Teodor R."/>
            <person name="Lu Y."/>
            <person name="Bowser T.A."/>
            <person name="Graham I.A."/>
            <person name="Ye K."/>
        </authorList>
    </citation>
    <scope>NUCLEOTIDE SEQUENCE [LARGE SCALE GENOMIC DNA]</scope>
    <source>
        <strain evidence="9">cv. HN1</strain>
        <tissue evidence="8">Leaves</tissue>
    </source>
</reference>
<evidence type="ECO:0000256" key="5">
    <source>
        <dbReference type="PROSITE-ProRule" id="PRU01251"/>
    </source>
</evidence>
<evidence type="ECO:0000259" key="7">
    <source>
        <dbReference type="PROSITE" id="PS51903"/>
    </source>
</evidence>
<dbReference type="InterPro" id="IPR003959">
    <property type="entry name" value="ATPase_AAA_core"/>
</dbReference>
<dbReference type="Gene3D" id="1.10.1780.10">
    <property type="entry name" value="Clp, N-terminal domain"/>
    <property type="match status" value="1"/>
</dbReference>
<name>A0A4Y7JME4_PAPSO</name>
<dbReference type="InterPro" id="IPR004176">
    <property type="entry name" value="Clp_R_N"/>
</dbReference>
<sequence length="1130" mass="124953">MPTPVSVVREFLTPEATLAVDEAVVIARKRKHAQTTSIHALSAFLSLPNFPLLRDSISRVRSSIYSSRLQLKALELCFNVSLDRIPSSKSKNQKNHDHHDDHGGGDGSGGGGGGSGGHDDDDEPPISNSFMAAIKRSQATQKRYPENFHLNQQNQNTVVKVELQPLILSILDDPVVSRVFSEAGFRNYDIKVSILRPPPSTTTSRVFSSAPLFLCNFTDNDEISRKGFSFPFSSGFSNPGGLSNSDDEMEFKRIADVLLSKEQRNPLLVGVSANDVLHSFEEICGGRGGNVAALPAELTGLRFISIEKEVLEFMNGNENENEGLLVSKFQELERLVVQSCSGPGIVISFGDLKGLVDGNCDGSFIVTELMKLLEHNWAKKLWLMGSASSYETYLKLIRTFPSVEKDWDLKLVPITSIRATNGGVCARPHSLKESFVPLGGFFSTPSDLRPPVSNNPSTSCCNLCNEKYEQELSSILEGGSIVSVSDHYKSSFSSWMHPDELSPDKVNVDRMVLNAKVVGLQKKWNDICQRLGHTSPTTKAEISRVGSQLPPHFVGFPVAENRKDNVHPSPSRSLSGNVSPSTASPKLPALNHNIPIQLVSEGKDDDIRQKLQHARPLRSECFHIEGLSSPATSVTTDLGLGTLYASNPMKKPNNPIFQAHKERLQEFSGCSPLRVDVVSTNASSTPFRPSSTPIHPSSYSNTHLSGNFDPTDIKTLWQSIVKKVGRQNEVIYDVSETISHCKTENGRRRGTSLRGDIWFSFLGPDRVAKKRIAEALAEMICGSKENLTAVDLCSEDGMTCSGTIFGSQELNDYDLKFRGKTVVDYIAEEIRKKPFSVVFLDNVDKADPIAQDSLIQAIRTGKLHQWNGREVAVNHTIFIATSEVMEDRKKISSQNEHTKFPEQRILKAKSWQMQILIGRVAEGTAILKCSSVSLTSVTSANKRKLIGVNEAIKQPEIFERIKKACKTSSSNYLDLNLPAEEETEENDANCSNSESASEIPETWLEDFFDRVDKNVVFNPFDFDTLADKVLKEIDKTLRDTFDQSSEILLEIDLKVMEQMLAAAWLSDDKASIEIWVSQVLGRSFTEIRQQYLNGRITSGSVLKLVACEGVPMKEEADTIRLPATIILNLQ</sequence>
<evidence type="ECO:0000313" key="8">
    <source>
        <dbReference type="EMBL" id="RZC61907.1"/>
    </source>
</evidence>
<dbReference type="Pfam" id="PF23569">
    <property type="entry name" value="NBD_SMAX1"/>
    <property type="match status" value="1"/>
</dbReference>
<feature type="compositionally biased region" description="Basic and acidic residues" evidence="6">
    <location>
        <begin position="94"/>
        <end position="104"/>
    </location>
</feature>
<dbReference type="Gene3D" id="3.40.50.300">
    <property type="entry name" value="P-loop containing nucleotide triphosphate hydrolases"/>
    <property type="match status" value="1"/>
</dbReference>
<dbReference type="InterPro" id="IPR051650">
    <property type="entry name" value="SL_signaling_regulator"/>
</dbReference>
<evidence type="ECO:0000313" key="9">
    <source>
        <dbReference type="Proteomes" id="UP000316621"/>
    </source>
</evidence>
<dbReference type="PANTHER" id="PTHR43572:SF38">
    <property type="entry name" value="PROTEIN SMAX1-LIKE 6"/>
    <property type="match status" value="1"/>
</dbReference>
<evidence type="ECO:0000256" key="3">
    <source>
        <dbReference type="ARBA" id="ARBA00023015"/>
    </source>
</evidence>
<dbReference type="PROSITE" id="PS51903">
    <property type="entry name" value="CLP_R"/>
    <property type="match status" value="1"/>
</dbReference>
<dbReference type="InterPro" id="IPR058954">
    <property type="entry name" value="AAA_lid_SMAX1"/>
</dbReference>
<dbReference type="Pfam" id="PF26587">
    <property type="entry name" value="AAA_lid_SMAX1"/>
    <property type="match status" value="1"/>
</dbReference>
<comment type="similarity">
    <text evidence="1">Belongs to the ClpA/ClpB family.</text>
</comment>
<dbReference type="Pfam" id="PF07724">
    <property type="entry name" value="AAA_2"/>
    <property type="match status" value="1"/>
</dbReference>
<feature type="region of interest" description="Disordered" evidence="6">
    <location>
        <begin position="87"/>
        <end position="127"/>
    </location>
</feature>
<dbReference type="Gramene" id="RZC61907">
    <property type="protein sequence ID" value="RZC61907"/>
    <property type="gene ID" value="C5167_023656"/>
</dbReference>
<dbReference type="AlphaFoldDB" id="A0A4Y7JME4"/>
<dbReference type="OrthoDB" id="1723324at2759"/>